<evidence type="ECO:0000313" key="2">
    <source>
        <dbReference type="Proteomes" id="UP000254572"/>
    </source>
</evidence>
<dbReference type="SUPFAM" id="SSF56784">
    <property type="entry name" value="HAD-like"/>
    <property type="match status" value="1"/>
</dbReference>
<sequence length="394" mass="44074">MRLWHQTLIPHLPRQQLLGQHRECAALRGNGWGRAHATVNYVFTHSPYLLYAYHRLIMEEMRRRGYHPDPVWDEPGHRGKNRAPYHDLPAVAVANPIYPEHDAAYLRECLDNLAGKGIHYIHDYPPTPGVPPMTYRAIYSDIDGTLLNRAHRMSPRTLAITQRLAQAGIPIILVSARPPLAITPFTDAIGGKQPLIAFNGALILDGDLNELYSVTLDDADLHHLEPLLENDPAITSINYYQGTHWYSPDPDNFWTVQEGDITGLRATKRPASLTNVHKILVMGDAPVIRALQERLKPQFPHLEIHRSKDEYLEIVNKRATKAQAIAFMGGRLGVPAAESVAFGDNYNDLDMLRYAGYSVAMGNAPDDIKAECSIVTASNDEDGLAQVLERLFPA</sequence>
<dbReference type="Gene3D" id="3.40.50.1000">
    <property type="entry name" value="HAD superfamily/HAD-like"/>
    <property type="match status" value="1"/>
</dbReference>
<dbReference type="InterPro" id="IPR023214">
    <property type="entry name" value="HAD_sf"/>
</dbReference>
<dbReference type="InterPro" id="IPR006379">
    <property type="entry name" value="HAD-SF_hydro_IIB"/>
</dbReference>
<dbReference type="PANTHER" id="PTHR10000:SF8">
    <property type="entry name" value="HAD SUPERFAMILY HYDROLASE-LIKE, TYPE 3"/>
    <property type="match status" value="1"/>
</dbReference>
<dbReference type="NCBIfam" id="TIGR02328">
    <property type="entry name" value="TIGR02328 family protein"/>
    <property type="match status" value="1"/>
</dbReference>
<organism evidence="1 2">
    <name type="scientific">Cardiobacterium valvarum</name>
    <dbReference type="NCBI Taxonomy" id="194702"/>
    <lineage>
        <taxon>Bacteria</taxon>
        <taxon>Pseudomonadati</taxon>
        <taxon>Pseudomonadota</taxon>
        <taxon>Gammaproteobacteria</taxon>
        <taxon>Cardiobacteriales</taxon>
        <taxon>Cardiobacteriaceae</taxon>
        <taxon>Cardiobacterium</taxon>
    </lineage>
</organism>
<dbReference type="NCBIfam" id="TIGR00099">
    <property type="entry name" value="Cof-subfamily"/>
    <property type="match status" value="1"/>
</dbReference>
<dbReference type="AlphaFoldDB" id="A0A381E433"/>
<dbReference type="EMBL" id="UFUW01000001">
    <property type="protein sequence ID" value="SUX20892.1"/>
    <property type="molecule type" value="Genomic_DNA"/>
</dbReference>
<dbReference type="PANTHER" id="PTHR10000">
    <property type="entry name" value="PHOSPHOSERINE PHOSPHATASE"/>
    <property type="match status" value="1"/>
</dbReference>
<dbReference type="InterPro" id="IPR000150">
    <property type="entry name" value="Cof"/>
</dbReference>
<dbReference type="PROSITE" id="PS01229">
    <property type="entry name" value="COF_2"/>
    <property type="match status" value="1"/>
</dbReference>
<dbReference type="InterPro" id="IPR012650">
    <property type="entry name" value="CHP02328"/>
</dbReference>
<reference evidence="1 2" key="1">
    <citation type="submission" date="2018-06" db="EMBL/GenBank/DDBJ databases">
        <authorList>
            <consortium name="Pathogen Informatics"/>
            <person name="Doyle S."/>
        </authorList>
    </citation>
    <scope>NUCLEOTIDE SEQUENCE [LARGE SCALE GENOMIC DNA]</scope>
    <source>
        <strain evidence="1 2">NCTC13294</strain>
    </source>
</reference>
<accession>A0A381E433</accession>
<gene>
    <name evidence="1" type="ORF">NCTC13294_00860</name>
</gene>
<dbReference type="CDD" id="cd07516">
    <property type="entry name" value="HAD_Pase"/>
    <property type="match status" value="1"/>
</dbReference>
<dbReference type="Pfam" id="PF03013">
    <property type="entry name" value="Pyr_excise"/>
    <property type="match status" value="1"/>
</dbReference>
<evidence type="ECO:0000313" key="1">
    <source>
        <dbReference type="EMBL" id="SUX20892.1"/>
    </source>
</evidence>
<dbReference type="SFLD" id="SFLDG01140">
    <property type="entry name" value="C2.B:_Phosphomannomutase_and_P"/>
    <property type="match status" value="1"/>
</dbReference>
<dbReference type="Proteomes" id="UP000254572">
    <property type="component" value="Unassembled WGS sequence"/>
</dbReference>
<dbReference type="PROSITE" id="PS01228">
    <property type="entry name" value="COF_1"/>
    <property type="match status" value="1"/>
</dbReference>
<dbReference type="SFLD" id="SFLDS00003">
    <property type="entry name" value="Haloacid_Dehalogenase"/>
    <property type="match status" value="1"/>
</dbReference>
<dbReference type="Gene3D" id="3.30.1240.10">
    <property type="match status" value="1"/>
</dbReference>
<proteinExistence type="predicted"/>
<keyword evidence="2" id="KW-1185">Reference proteome</keyword>
<dbReference type="GO" id="GO:0000287">
    <property type="term" value="F:magnesium ion binding"/>
    <property type="evidence" value="ECO:0007669"/>
    <property type="project" value="TreeGrafter"/>
</dbReference>
<dbReference type="InterPro" id="IPR036412">
    <property type="entry name" value="HAD-like_sf"/>
</dbReference>
<protein>
    <submittedName>
        <fullName evidence="1">Sugar phosphate phosphatase</fullName>
    </submittedName>
</protein>
<dbReference type="NCBIfam" id="TIGR01484">
    <property type="entry name" value="HAD-SF-IIB"/>
    <property type="match status" value="1"/>
</dbReference>
<dbReference type="GO" id="GO:0005829">
    <property type="term" value="C:cytosol"/>
    <property type="evidence" value="ECO:0007669"/>
    <property type="project" value="TreeGrafter"/>
</dbReference>
<name>A0A381E433_9GAMM</name>
<dbReference type="GO" id="GO:0016791">
    <property type="term" value="F:phosphatase activity"/>
    <property type="evidence" value="ECO:0007669"/>
    <property type="project" value="TreeGrafter"/>
</dbReference>
<dbReference type="Pfam" id="PF08282">
    <property type="entry name" value="Hydrolase_3"/>
    <property type="match status" value="1"/>
</dbReference>
<dbReference type="InterPro" id="IPR004260">
    <property type="entry name" value="Pyr-dimer_DNA_glycosylase"/>
</dbReference>